<name>A0A812P2T7_9DINO</name>
<feature type="repeat" description="ANK" evidence="3">
    <location>
        <begin position="509"/>
        <end position="541"/>
    </location>
</feature>
<dbReference type="InterPro" id="IPR002110">
    <property type="entry name" value="Ankyrin_rpt"/>
</dbReference>
<feature type="compositionally biased region" description="Polar residues" evidence="4">
    <location>
        <begin position="32"/>
        <end position="52"/>
    </location>
</feature>
<sequence length="636" mass="71673">MARLLCRCAALSCSLALRLDGEGGTVNDGEARQNSHQVRAQENGFRQQQPDNWSRPEEPTKQYNDGFWHFWQEEAGPQRATAKDLQAQAAAFLVEHLTEAMPEDGEKVDADFVNRAVGWLSQSAVQRTHWAFPRTCQEQLGLLLQGLKDSCEASLRKKVFNFVLKRQLLAEKCNRSAQDVFLRGRYLQAQNTDSEMLSESVAESWRFMQLWLKELTTAGERALLWAGFWEAEPSGRTSKGKLLHFAELTDHQTLHPTTELGRLTFESGELSECRGKSPGENLTSELVENFWSIASVFFVLAMQKKDQGSVVALVNKEMEGDRPLKDSVLAQYEIPTIGMAAWNYGWSPQIILVDLRSTCNETSPYLRQRLVSGLGLSWETWRRARRKHFRTEDLAKSSSPSWTCIDCGADSGCELDEKLSGLVRDLVEVRRLQNENGEKLRNSARSGDLEEADRRLAIGGATAPEVDFRGRDHVRGAWTPLHFAASRGDRAMTQLLLYHDADPNRKDMYGRTPLHCSAMEGHAEVARWLMAYSADPHLEDATGQTPLQRAKGDAVKGAGEVETEVLNILQRGKDLRKAKPGAHYHFGDFTRGLVQIGRDARHTDPDDRIHLRDFMAGTKAVILRKQTPREDMLSLQ</sequence>
<dbReference type="PANTHER" id="PTHR24201">
    <property type="entry name" value="ANK_REP_REGION DOMAIN-CONTAINING PROTEIN"/>
    <property type="match status" value="1"/>
</dbReference>
<evidence type="ECO:0000256" key="3">
    <source>
        <dbReference type="PROSITE-ProRule" id="PRU00023"/>
    </source>
</evidence>
<dbReference type="AlphaFoldDB" id="A0A812P2T7"/>
<keyword evidence="5" id="KW-0732">Signal</keyword>
<evidence type="ECO:0000256" key="4">
    <source>
        <dbReference type="SAM" id="MobiDB-lite"/>
    </source>
</evidence>
<evidence type="ECO:0000313" key="7">
    <source>
        <dbReference type="Proteomes" id="UP000604046"/>
    </source>
</evidence>
<organism evidence="6 7">
    <name type="scientific">Symbiodinium natans</name>
    <dbReference type="NCBI Taxonomy" id="878477"/>
    <lineage>
        <taxon>Eukaryota</taxon>
        <taxon>Sar</taxon>
        <taxon>Alveolata</taxon>
        <taxon>Dinophyceae</taxon>
        <taxon>Suessiales</taxon>
        <taxon>Symbiodiniaceae</taxon>
        <taxon>Symbiodinium</taxon>
    </lineage>
</organism>
<proteinExistence type="predicted"/>
<dbReference type="SUPFAM" id="SSF48403">
    <property type="entry name" value="Ankyrin repeat"/>
    <property type="match status" value="1"/>
</dbReference>
<dbReference type="Proteomes" id="UP000604046">
    <property type="component" value="Unassembled WGS sequence"/>
</dbReference>
<dbReference type="PROSITE" id="PS50297">
    <property type="entry name" value="ANK_REP_REGION"/>
    <property type="match status" value="2"/>
</dbReference>
<feature type="region of interest" description="Disordered" evidence="4">
    <location>
        <begin position="22"/>
        <end position="59"/>
    </location>
</feature>
<gene>
    <name evidence="6" type="primary">Ankrd54</name>
    <name evidence="6" type="ORF">SNAT2548_LOCUS17669</name>
</gene>
<evidence type="ECO:0000256" key="1">
    <source>
        <dbReference type="ARBA" id="ARBA00022737"/>
    </source>
</evidence>
<protein>
    <submittedName>
        <fullName evidence="6">Ankrd54 protein</fullName>
    </submittedName>
</protein>
<dbReference type="SMART" id="SM00248">
    <property type="entry name" value="ANK"/>
    <property type="match status" value="2"/>
</dbReference>
<feature type="chain" id="PRO_5032506973" evidence="5">
    <location>
        <begin position="17"/>
        <end position="636"/>
    </location>
</feature>
<feature type="signal peptide" evidence="5">
    <location>
        <begin position="1"/>
        <end position="16"/>
    </location>
</feature>
<evidence type="ECO:0000313" key="6">
    <source>
        <dbReference type="EMBL" id="CAE7337595.1"/>
    </source>
</evidence>
<keyword evidence="2 3" id="KW-0040">ANK repeat</keyword>
<dbReference type="Pfam" id="PF12796">
    <property type="entry name" value="Ank_2"/>
    <property type="match status" value="1"/>
</dbReference>
<dbReference type="InterPro" id="IPR050776">
    <property type="entry name" value="Ank_Repeat/CDKN_Inhibitor"/>
</dbReference>
<comment type="caution">
    <text evidence="6">The sequence shown here is derived from an EMBL/GenBank/DDBJ whole genome shotgun (WGS) entry which is preliminary data.</text>
</comment>
<dbReference type="EMBL" id="CAJNDS010002119">
    <property type="protein sequence ID" value="CAE7337595.1"/>
    <property type="molecule type" value="Genomic_DNA"/>
</dbReference>
<dbReference type="OrthoDB" id="76949at2759"/>
<evidence type="ECO:0000256" key="5">
    <source>
        <dbReference type="SAM" id="SignalP"/>
    </source>
</evidence>
<feature type="repeat" description="ANK" evidence="3">
    <location>
        <begin position="476"/>
        <end position="508"/>
    </location>
</feature>
<dbReference type="Gene3D" id="1.25.40.20">
    <property type="entry name" value="Ankyrin repeat-containing domain"/>
    <property type="match status" value="1"/>
</dbReference>
<keyword evidence="1" id="KW-0677">Repeat</keyword>
<dbReference type="InterPro" id="IPR036770">
    <property type="entry name" value="Ankyrin_rpt-contain_sf"/>
</dbReference>
<keyword evidence="7" id="KW-1185">Reference proteome</keyword>
<accession>A0A812P2T7</accession>
<reference evidence="6" key="1">
    <citation type="submission" date="2021-02" db="EMBL/GenBank/DDBJ databases">
        <authorList>
            <person name="Dougan E. K."/>
            <person name="Rhodes N."/>
            <person name="Thang M."/>
            <person name="Chan C."/>
        </authorList>
    </citation>
    <scope>NUCLEOTIDE SEQUENCE</scope>
</reference>
<evidence type="ECO:0000256" key="2">
    <source>
        <dbReference type="ARBA" id="ARBA00023043"/>
    </source>
</evidence>
<dbReference type="PROSITE" id="PS50088">
    <property type="entry name" value="ANK_REPEAT"/>
    <property type="match status" value="2"/>
</dbReference>